<dbReference type="InterPro" id="IPR036962">
    <property type="entry name" value="Glyco_hydro_3_N_sf"/>
</dbReference>
<evidence type="ECO:0000313" key="10">
    <source>
        <dbReference type="EMBL" id="KAE9387202.1"/>
    </source>
</evidence>
<name>A0A6A4GN62_9AGAR</name>
<evidence type="ECO:0000256" key="2">
    <source>
        <dbReference type="ARBA" id="ARBA00004613"/>
    </source>
</evidence>
<sequence length="96" mass="10978">CSYNRVNDTHACNNAKSLNGLLKTELNFPGSIMSDWGAQWNNLLSAEMTWTYLVYNLITFVENGSLSEDNLREKDVRNLTPYYYLGQDVNPPPPFL</sequence>
<dbReference type="OrthoDB" id="416222at2759"/>
<dbReference type="EMBL" id="ML769816">
    <property type="protein sequence ID" value="KAE9387202.1"/>
    <property type="molecule type" value="Genomic_DNA"/>
</dbReference>
<dbReference type="PANTHER" id="PTHR42715:SF12">
    <property type="entry name" value="BETA-GLUCOSIDASE G-RELATED"/>
    <property type="match status" value="1"/>
</dbReference>
<dbReference type="GO" id="GO:0009251">
    <property type="term" value="P:glucan catabolic process"/>
    <property type="evidence" value="ECO:0007669"/>
    <property type="project" value="TreeGrafter"/>
</dbReference>
<keyword evidence="11" id="KW-1185">Reference proteome</keyword>
<dbReference type="AlphaFoldDB" id="A0A6A4GN62"/>
<dbReference type="Proteomes" id="UP000799118">
    <property type="component" value="Unassembled WGS sequence"/>
</dbReference>
<dbReference type="GO" id="GO:0008422">
    <property type="term" value="F:beta-glucosidase activity"/>
    <property type="evidence" value="ECO:0007669"/>
    <property type="project" value="UniProtKB-EC"/>
</dbReference>
<keyword evidence="8" id="KW-0326">Glycosidase</keyword>
<dbReference type="EC" id="3.2.1.21" evidence="4"/>
<dbReference type="Gene3D" id="3.20.20.300">
    <property type="entry name" value="Glycoside hydrolase, family 3, N-terminal domain"/>
    <property type="match status" value="1"/>
</dbReference>
<evidence type="ECO:0000256" key="8">
    <source>
        <dbReference type="ARBA" id="ARBA00023295"/>
    </source>
</evidence>
<accession>A0A6A4GN62</accession>
<organism evidence="10 11">
    <name type="scientific">Gymnopus androsaceus JB14</name>
    <dbReference type="NCBI Taxonomy" id="1447944"/>
    <lineage>
        <taxon>Eukaryota</taxon>
        <taxon>Fungi</taxon>
        <taxon>Dikarya</taxon>
        <taxon>Basidiomycota</taxon>
        <taxon>Agaricomycotina</taxon>
        <taxon>Agaricomycetes</taxon>
        <taxon>Agaricomycetidae</taxon>
        <taxon>Agaricales</taxon>
        <taxon>Marasmiineae</taxon>
        <taxon>Omphalotaceae</taxon>
        <taxon>Gymnopus</taxon>
    </lineage>
</organism>
<dbReference type="GO" id="GO:0005576">
    <property type="term" value="C:extracellular region"/>
    <property type="evidence" value="ECO:0007669"/>
    <property type="project" value="UniProtKB-SubCell"/>
</dbReference>
<evidence type="ECO:0000313" key="11">
    <source>
        <dbReference type="Proteomes" id="UP000799118"/>
    </source>
</evidence>
<comment type="similarity">
    <text evidence="3">Belongs to the glycosyl hydrolase 3 family.</text>
</comment>
<gene>
    <name evidence="10" type="ORF">BT96DRAFT_837992</name>
</gene>
<reference evidence="10" key="1">
    <citation type="journal article" date="2019" name="Environ. Microbiol.">
        <title>Fungal ecological strategies reflected in gene transcription - a case study of two litter decomposers.</title>
        <authorList>
            <person name="Barbi F."/>
            <person name="Kohler A."/>
            <person name="Barry K."/>
            <person name="Baskaran P."/>
            <person name="Daum C."/>
            <person name="Fauchery L."/>
            <person name="Ihrmark K."/>
            <person name="Kuo A."/>
            <person name="LaButti K."/>
            <person name="Lipzen A."/>
            <person name="Morin E."/>
            <person name="Grigoriev I.V."/>
            <person name="Henrissat B."/>
            <person name="Lindahl B."/>
            <person name="Martin F."/>
        </authorList>
    </citation>
    <scope>NUCLEOTIDE SEQUENCE</scope>
    <source>
        <strain evidence="10">JB14</strain>
    </source>
</reference>
<dbReference type="PANTHER" id="PTHR42715">
    <property type="entry name" value="BETA-GLUCOSIDASE"/>
    <property type="match status" value="1"/>
</dbReference>
<evidence type="ECO:0000256" key="9">
    <source>
        <dbReference type="ARBA" id="ARBA00024983"/>
    </source>
</evidence>
<evidence type="ECO:0000256" key="3">
    <source>
        <dbReference type="ARBA" id="ARBA00005336"/>
    </source>
</evidence>
<feature type="non-terminal residue" evidence="10">
    <location>
        <position position="1"/>
    </location>
</feature>
<comment type="function">
    <text evidence="9">Beta-glucosidases are one of a number of cellulolytic enzymes involved in the degradation of cellulosic biomass. Catalyzes the last step releasing glucose from the inhibitory cellobiose.</text>
</comment>
<evidence type="ECO:0000256" key="4">
    <source>
        <dbReference type="ARBA" id="ARBA00012744"/>
    </source>
</evidence>
<dbReference type="InterPro" id="IPR050288">
    <property type="entry name" value="Cellulose_deg_GH3"/>
</dbReference>
<keyword evidence="7 10" id="KW-0378">Hydrolase</keyword>
<evidence type="ECO:0000256" key="6">
    <source>
        <dbReference type="ARBA" id="ARBA00022729"/>
    </source>
</evidence>
<evidence type="ECO:0000256" key="7">
    <source>
        <dbReference type="ARBA" id="ARBA00022801"/>
    </source>
</evidence>
<keyword evidence="6" id="KW-0732">Signal</keyword>
<dbReference type="SUPFAM" id="SSF51445">
    <property type="entry name" value="(Trans)glycosidases"/>
    <property type="match status" value="1"/>
</dbReference>
<keyword evidence="5" id="KW-0964">Secreted</keyword>
<proteinExistence type="inferred from homology"/>
<comment type="catalytic activity">
    <reaction evidence="1">
        <text>Hydrolysis of terminal, non-reducing beta-D-glucosyl residues with release of beta-D-glucose.</text>
        <dbReference type="EC" id="3.2.1.21"/>
    </reaction>
</comment>
<evidence type="ECO:0000256" key="1">
    <source>
        <dbReference type="ARBA" id="ARBA00000448"/>
    </source>
</evidence>
<protein>
    <recommendedName>
        <fullName evidence="4">beta-glucosidase</fullName>
        <ecNumber evidence="4">3.2.1.21</ecNumber>
    </recommendedName>
</protein>
<dbReference type="InterPro" id="IPR017853">
    <property type="entry name" value="GH"/>
</dbReference>
<evidence type="ECO:0000256" key="5">
    <source>
        <dbReference type="ARBA" id="ARBA00022525"/>
    </source>
</evidence>
<comment type="subcellular location">
    <subcellularLocation>
        <location evidence="2">Secreted</location>
    </subcellularLocation>
</comment>